<dbReference type="GeneID" id="59342072"/>
<evidence type="ECO:0000313" key="3">
    <source>
        <dbReference type="Proteomes" id="UP000636479"/>
    </source>
</evidence>
<accession>A0A8H6WF57</accession>
<dbReference type="Proteomes" id="UP000636479">
    <property type="component" value="Unassembled WGS sequence"/>
</dbReference>
<reference evidence="2" key="1">
    <citation type="submission" date="2020-05" db="EMBL/GenBank/DDBJ databases">
        <title>Mycena genomes resolve the evolution of fungal bioluminescence.</title>
        <authorList>
            <person name="Tsai I.J."/>
        </authorList>
    </citation>
    <scope>NUCLEOTIDE SEQUENCE</scope>
    <source>
        <strain evidence="2">171206Taipei</strain>
    </source>
</reference>
<dbReference type="OrthoDB" id="541052at2759"/>
<sequence length="694" mass="79681">MSPPLYTVLRRRSLRRPIIFFLIFLALFWFAPHMRNVVFDAQHSTKIAFKLAAGRATVTHTQIYTHTRWTTRTFTHREYSTIFLGPAEIPASTRSPPARPTVLGEHNFRSDGLLEVNPAAPHPIFSLVARAQLEWDTKLASASKTLRQAVAEYTRRYNRPPPQGFDVWWGYVVANRVQLPDEYDQIDRDLGPFYGVEPLDLQGIQTDWEAHADSYTIGKDLIEEKLALLNFTLPENEAVRFELVKGAFQMIELLDEVEHELPAFRAVFSPHDNPNLVTDWELRKLALDAAKEGRYIDIAKPPSEKHGWLSACPPFSPARLDSLPLPFDELHPNTGLPSIPGQTSTIFDIDRFDKDPRVKTFVYNHRLAMDPCLHPSHFYTHGAYLPHGTGPGPYRRLIPQFSYSTTPLHSDIRPAVPLNWVTDDFPNEGRPPPLGFSWEERTDERLQWRGSNTGIWHAADGRWREAHRIRLAALAGGSGGANASVLMPLKDEEEVSPVGPPEEVPRARFVNALLDVAFAGRPLNCEPKECAKLEEMFEWRAAHDLKKAAHYKFILDVDGNGWSSRFKRLMNSGSLIFKASGYPEWFTDRLAPWVHFIPIQNSFSDLLDALVFFRGDPSGQGAHDVMARRIAEAGREWSRKFWRKEDLVAYNYRLFLEYGRVMSSNREEMSFIMWEDDQEDETREQELVDRWKRK</sequence>
<dbReference type="PANTHER" id="PTHR12203">
    <property type="entry name" value="KDEL LYS-ASP-GLU-LEU CONTAINING - RELATED"/>
    <property type="match status" value="1"/>
</dbReference>
<evidence type="ECO:0000259" key="1">
    <source>
        <dbReference type="SMART" id="SM00672"/>
    </source>
</evidence>
<dbReference type="EMBL" id="JACAZF010000002">
    <property type="protein sequence ID" value="KAF7312543.1"/>
    <property type="molecule type" value="Genomic_DNA"/>
</dbReference>
<dbReference type="Pfam" id="PF05686">
    <property type="entry name" value="Glyco_transf_90"/>
    <property type="match status" value="1"/>
</dbReference>
<dbReference type="InterPro" id="IPR006598">
    <property type="entry name" value="CAP10"/>
</dbReference>
<dbReference type="InterPro" id="IPR051091">
    <property type="entry name" value="O-Glucosyltr/Glycosyltrsf_90"/>
</dbReference>
<dbReference type="PANTHER" id="PTHR12203:SF118">
    <property type="entry name" value="BETA-1,2-XYLOSYLTRANSFERASE 1"/>
    <property type="match status" value="1"/>
</dbReference>
<comment type="caution">
    <text evidence="2">The sequence shown here is derived from an EMBL/GenBank/DDBJ whole genome shotgun (WGS) entry which is preliminary data.</text>
</comment>
<evidence type="ECO:0000313" key="2">
    <source>
        <dbReference type="EMBL" id="KAF7312543.1"/>
    </source>
</evidence>
<organism evidence="2 3">
    <name type="scientific">Mycena indigotica</name>
    <dbReference type="NCBI Taxonomy" id="2126181"/>
    <lineage>
        <taxon>Eukaryota</taxon>
        <taxon>Fungi</taxon>
        <taxon>Dikarya</taxon>
        <taxon>Basidiomycota</taxon>
        <taxon>Agaricomycotina</taxon>
        <taxon>Agaricomycetes</taxon>
        <taxon>Agaricomycetidae</taxon>
        <taxon>Agaricales</taxon>
        <taxon>Marasmiineae</taxon>
        <taxon>Mycenaceae</taxon>
        <taxon>Mycena</taxon>
    </lineage>
</organism>
<dbReference type="RefSeq" id="XP_037224651.1">
    <property type="nucleotide sequence ID" value="XM_037359556.1"/>
</dbReference>
<proteinExistence type="predicted"/>
<protein>
    <submittedName>
        <fullName evidence="2">SPX domain-containing protein</fullName>
    </submittedName>
</protein>
<name>A0A8H6WF57_9AGAR</name>
<dbReference type="SMART" id="SM00672">
    <property type="entry name" value="CAP10"/>
    <property type="match status" value="1"/>
</dbReference>
<feature type="domain" description="Glycosyl transferase CAP10" evidence="1">
    <location>
        <begin position="378"/>
        <end position="665"/>
    </location>
</feature>
<dbReference type="AlphaFoldDB" id="A0A8H6WF57"/>
<keyword evidence="3" id="KW-1185">Reference proteome</keyword>
<gene>
    <name evidence="2" type="ORF">MIND_00268200</name>
</gene>